<dbReference type="Proteomes" id="UP000585474">
    <property type="component" value="Unassembled WGS sequence"/>
</dbReference>
<accession>A0A7J0DIM6</accession>
<keyword evidence="1" id="KW-0732">Signal</keyword>
<evidence type="ECO:0000313" key="3">
    <source>
        <dbReference type="Proteomes" id="UP000585474"/>
    </source>
</evidence>
<keyword evidence="3" id="KW-1185">Reference proteome</keyword>
<protein>
    <submittedName>
        <fullName evidence="2">Uncharacterized protein</fullName>
    </submittedName>
</protein>
<organism evidence="2 3">
    <name type="scientific">Actinidia rufa</name>
    <dbReference type="NCBI Taxonomy" id="165716"/>
    <lineage>
        <taxon>Eukaryota</taxon>
        <taxon>Viridiplantae</taxon>
        <taxon>Streptophyta</taxon>
        <taxon>Embryophyta</taxon>
        <taxon>Tracheophyta</taxon>
        <taxon>Spermatophyta</taxon>
        <taxon>Magnoliopsida</taxon>
        <taxon>eudicotyledons</taxon>
        <taxon>Gunneridae</taxon>
        <taxon>Pentapetalae</taxon>
        <taxon>asterids</taxon>
        <taxon>Ericales</taxon>
        <taxon>Actinidiaceae</taxon>
        <taxon>Actinidia</taxon>
    </lineage>
</organism>
<dbReference type="AlphaFoldDB" id="A0A7J0DIM6"/>
<evidence type="ECO:0000313" key="2">
    <source>
        <dbReference type="EMBL" id="GFS35989.1"/>
    </source>
</evidence>
<feature type="chain" id="PRO_5029896858" evidence="1">
    <location>
        <begin position="22"/>
        <end position="131"/>
    </location>
</feature>
<name>A0A7J0DIM6_9ERIC</name>
<dbReference type="EMBL" id="BJWL01000239">
    <property type="protein sequence ID" value="GFS35989.1"/>
    <property type="molecule type" value="Genomic_DNA"/>
</dbReference>
<gene>
    <name evidence="2" type="ORF">Acr_00g0043260</name>
</gene>
<proteinExistence type="predicted"/>
<reference evidence="3" key="1">
    <citation type="submission" date="2019-07" db="EMBL/GenBank/DDBJ databases">
        <title>De Novo Assembly of kiwifruit Actinidia rufa.</title>
        <authorList>
            <person name="Sugita-Konishi S."/>
            <person name="Sato K."/>
            <person name="Mori E."/>
            <person name="Abe Y."/>
            <person name="Kisaki G."/>
            <person name="Hamano K."/>
            <person name="Suezawa K."/>
            <person name="Otani M."/>
            <person name="Fukuda T."/>
            <person name="Manabe T."/>
            <person name="Gomi K."/>
            <person name="Tabuchi M."/>
            <person name="Akimitsu K."/>
            <person name="Kataoka I."/>
        </authorList>
    </citation>
    <scope>NUCLEOTIDE SEQUENCE [LARGE SCALE GENOMIC DNA]</scope>
    <source>
        <strain evidence="3">cv. Fuchu</strain>
    </source>
</reference>
<evidence type="ECO:0000256" key="1">
    <source>
        <dbReference type="SAM" id="SignalP"/>
    </source>
</evidence>
<comment type="caution">
    <text evidence="2">The sequence shown here is derived from an EMBL/GenBank/DDBJ whole genome shotgun (WGS) entry which is preliminary data.</text>
</comment>
<sequence>MVLAEVAAGLVLLILLNSIPAAKNLLLELLTCPLWSLAEMQLLSSGIYSRLAAAAAYDFKVELWLNSQSLSGSGGGAAAAILMMGSGSAQSSQGFADAVVILMMGSGSAQSSQGFADAVVFTDADATVFCC</sequence>
<feature type="signal peptide" evidence="1">
    <location>
        <begin position="1"/>
        <end position="21"/>
    </location>
</feature>